<reference evidence="7" key="1">
    <citation type="submission" date="2017-01" db="EMBL/GenBank/DDBJ databases">
        <authorList>
            <person name="Assis F.L."/>
            <person name="Abrahao J.S."/>
            <person name="Silva L."/>
            <person name="Khalil J.B."/>
            <person name="Rodrigues R."/>
            <person name="Silva L.S."/>
            <person name="Arantes T."/>
            <person name="Boratto P."/>
            <person name="Andrade M."/>
            <person name="Kroon E.G."/>
            <person name="Ribeiro B."/>
            <person name="Bergier I."/>
            <person name="Seligmann H."/>
            <person name="Ghigo E."/>
            <person name="Colson P."/>
            <person name="Levasseur A."/>
            <person name="Raoult D."/>
            <person name="Scola B.L."/>
        </authorList>
    </citation>
    <scope>NUCLEOTIDE SEQUENCE</scope>
    <source>
        <strain evidence="7">Soda lake</strain>
    </source>
</reference>
<feature type="domain" description="Translation initiation factor IF2/IF5" evidence="6">
    <location>
        <begin position="13"/>
        <end position="117"/>
    </location>
</feature>
<reference evidence="7" key="2">
    <citation type="journal article" date="2018" name="Nat. Commun.">
        <title>Tailed giant Tupanvirus possesses the most complete translational apparatus of the known virosphere.</title>
        <authorList>
            <person name="Abrahao J."/>
            <person name="Silva L."/>
            <person name="Silva L.S."/>
            <person name="Khalil J.Y.B."/>
            <person name="Rodrigues R."/>
            <person name="Arantes T."/>
            <person name="Assis F."/>
            <person name="Boratto P."/>
            <person name="Andrade M."/>
            <person name="Kroon E.G."/>
            <person name="Ribeiro B."/>
            <person name="Bergier I."/>
            <person name="Seligmann H."/>
            <person name="Ghigo E."/>
            <person name="Colson P."/>
            <person name="Levasseur A."/>
            <person name="Kroemer G."/>
            <person name="Raoult D."/>
            <person name="La Scola B."/>
        </authorList>
    </citation>
    <scope>NUCLEOTIDE SEQUENCE [LARGE SCALE GENOMIC DNA]</scope>
    <source>
        <strain evidence="7">Soda lake</strain>
    </source>
</reference>
<dbReference type="KEGG" id="vg:80518413"/>
<dbReference type="SUPFAM" id="SSF75689">
    <property type="entry name" value="Zinc-binding domain of translation initiation factor 2 beta"/>
    <property type="match status" value="1"/>
</dbReference>
<evidence type="ECO:0000256" key="5">
    <source>
        <dbReference type="ARBA" id="ARBA00023134"/>
    </source>
</evidence>
<keyword evidence="2" id="KW-0396">Initiation factor</keyword>
<dbReference type="SMART" id="SM00653">
    <property type="entry name" value="eIF2B_5"/>
    <property type="match status" value="1"/>
</dbReference>
<name>A0A6N1NTS5_9VIRU</name>
<evidence type="ECO:0000256" key="1">
    <source>
        <dbReference type="ARBA" id="ARBA00010397"/>
    </source>
</evidence>
<dbReference type="InterPro" id="IPR016189">
    <property type="entry name" value="Transl_init_fac_IF2/IF5_N"/>
</dbReference>
<dbReference type="EMBL" id="KY523104">
    <property type="protein sequence ID" value="QKU34996.1"/>
    <property type="molecule type" value="Genomic_DNA"/>
</dbReference>
<evidence type="ECO:0000256" key="2">
    <source>
        <dbReference type="ARBA" id="ARBA00022540"/>
    </source>
</evidence>
<dbReference type="InterPro" id="IPR016190">
    <property type="entry name" value="Transl_init_fac_IF2/IF5_Zn-bd"/>
</dbReference>
<dbReference type="Gene3D" id="3.30.30.170">
    <property type="match status" value="1"/>
</dbReference>
<dbReference type="GeneID" id="80518413"/>
<dbReference type="InterPro" id="IPR002735">
    <property type="entry name" value="Transl_init_fac_IF2/IF5_dom"/>
</dbReference>
<sequence length="134" mass="15368">MAMTNIGDSLDPFYRYRRPVSIVENKSGKTVIINLDAISKALNTKSSYILYYIQLAKSTFVTSKSEIKTILGKPEVEELINKFIEQYILCTVCKYPELVTKKSGKKLYFSCNACGNIMDIPEDKFTKIMYKDHK</sequence>
<dbReference type="Gene3D" id="2.20.25.350">
    <property type="match status" value="1"/>
</dbReference>
<dbReference type="SUPFAM" id="SSF100966">
    <property type="entry name" value="Translation initiation factor 2 beta, aIF2beta, N-terminal domain"/>
    <property type="match status" value="1"/>
</dbReference>
<evidence type="ECO:0000256" key="3">
    <source>
        <dbReference type="ARBA" id="ARBA00022741"/>
    </source>
</evidence>
<dbReference type="InterPro" id="IPR045196">
    <property type="entry name" value="IF2/IF5"/>
</dbReference>
<keyword evidence="3" id="KW-0547">Nucleotide-binding</keyword>
<dbReference type="RefSeq" id="YP_010781649.1">
    <property type="nucleotide sequence ID" value="NC_075039.1"/>
</dbReference>
<dbReference type="PANTHER" id="PTHR23001">
    <property type="entry name" value="EUKARYOTIC TRANSLATION INITIATION FACTOR"/>
    <property type="match status" value="1"/>
</dbReference>
<evidence type="ECO:0000256" key="4">
    <source>
        <dbReference type="ARBA" id="ARBA00022917"/>
    </source>
</evidence>
<keyword evidence="4" id="KW-0648">Protein biosynthesis</keyword>
<accession>A0A6N1NTS5</accession>
<evidence type="ECO:0000259" key="6">
    <source>
        <dbReference type="SMART" id="SM00653"/>
    </source>
</evidence>
<protein>
    <recommendedName>
        <fullName evidence="6">Translation initiation factor IF2/IF5 domain-containing protein</fullName>
    </recommendedName>
</protein>
<dbReference type="GO" id="GO:0005525">
    <property type="term" value="F:GTP binding"/>
    <property type="evidence" value="ECO:0007669"/>
    <property type="project" value="UniProtKB-KW"/>
</dbReference>
<dbReference type="GO" id="GO:0005092">
    <property type="term" value="F:GDP-dissociation inhibitor activity"/>
    <property type="evidence" value="ECO:0007669"/>
    <property type="project" value="TreeGrafter"/>
</dbReference>
<evidence type="ECO:0000313" key="7">
    <source>
        <dbReference type="EMBL" id="QKU34996.1"/>
    </source>
</evidence>
<comment type="similarity">
    <text evidence="1">Belongs to the eIF-2-beta/eIF-5 family.</text>
</comment>
<proteinExistence type="inferred from homology"/>
<dbReference type="PANTHER" id="PTHR23001:SF7">
    <property type="entry name" value="EUKARYOTIC TRANSLATION INITIATION FACTOR 5"/>
    <property type="match status" value="1"/>
</dbReference>
<keyword evidence="5" id="KW-0342">GTP-binding</keyword>
<organism evidence="7">
    <name type="scientific">Tupanvirus soda lake</name>
    <dbReference type="NCBI Taxonomy" id="2126985"/>
    <lineage>
        <taxon>Viruses</taxon>
        <taxon>Varidnaviria</taxon>
        <taxon>Bamfordvirae</taxon>
        <taxon>Nucleocytoviricota</taxon>
        <taxon>Megaviricetes</taxon>
        <taxon>Imitervirales</taxon>
        <taxon>Mimiviridae</taxon>
        <taxon>Megamimivirinae</taxon>
        <taxon>Tupanvirus</taxon>
        <taxon>Tupanvirus salinum</taxon>
    </lineage>
</organism>
<dbReference type="Pfam" id="PF01873">
    <property type="entry name" value="eIF-5_eIF-2B"/>
    <property type="match status" value="1"/>
</dbReference>